<proteinExistence type="predicted"/>
<gene>
    <name evidence="1" type="ORF">AMECASPLE_036799</name>
</gene>
<organism evidence="1 2">
    <name type="scientific">Ameca splendens</name>
    <dbReference type="NCBI Taxonomy" id="208324"/>
    <lineage>
        <taxon>Eukaryota</taxon>
        <taxon>Metazoa</taxon>
        <taxon>Chordata</taxon>
        <taxon>Craniata</taxon>
        <taxon>Vertebrata</taxon>
        <taxon>Euteleostomi</taxon>
        <taxon>Actinopterygii</taxon>
        <taxon>Neopterygii</taxon>
        <taxon>Teleostei</taxon>
        <taxon>Neoteleostei</taxon>
        <taxon>Acanthomorphata</taxon>
        <taxon>Ovalentaria</taxon>
        <taxon>Atherinomorphae</taxon>
        <taxon>Cyprinodontiformes</taxon>
        <taxon>Goodeidae</taxon>
        <taxon>Ameca</taxon>
    </lineage>
</organism>
<sequence length="125" mass="14039">MGMVANPLDISLPEIGESYKDFDVTDRPLAANMRISNEKTPVETALGLAKKGSVLSYQQPILTTNSVEIHQDHPPYPSLPLSEHRMDPTKYVHVCTKEEHFHLLLITGLQWCDLVICAQEDMPVQ</sequence>
<dbReference type="Proteomes" id="UP001469553">
    <property type="component" value="Unassembled WGS sequence"/>
</dbReference>
<dbReference type="EMBL" id="JAHRIP010024773">
    <property type="protein sequence ID" value="MEQ2289782.1"/>
    <property type="molecule type" value="Genomic_DNA"/>
</dbReference>
<name>A0ABV0Y7K8_9TELE</name>
<protein>
    <submittedName>
        <fullName evidence="1">Uncharacterized protein</fullName>
    </submittedName>
</protein>
<comment type="caution">
    <text evidence="1">The sequence shown here is derived from an EMBL/GenBank/DDBJ whole genome shotgun (WGS) entry which is preliminary data.</text>
</comment>
<accession>A0ABV0Y7K8</accession>
<keyword evidence="2" id="KW-1185">Reference proteome</keyword>
<evidence type="ECO:0000313" key="1">
    <source>
        <dbReference type="EMBL" id="MEQ2289782.1"/>
    </source>
</evidence>
<evidence type="ECO:0000313" key="2">
    <source>
        <dbReference type="Proteomes" id="UP001469553"/>
    </source>
</evidence>
<reference evidence="1 2" key="1">
    <citation type="submission" date="2021-06" db="EMBL/GenBank/DDBJ databases">
        <authorList>
            <person name="Palmer J.M."/>
        </authorList>
    </citation>
    <scope>NUCLEOTIDE SEQUENCE [LARGE SCALE GENOMIC DNA]</scope>
    <source>
        <strain evidence="1 2">AS_MEX2019</strain>
        <tissue evidence="1">Muscle</tissue>
    </source>
</reference>